<comment type="caution">
    <text evidence="2">The sequence shown here is derived from an EMBL/GenBank/DDBJ whole genome shotgun (WGS) entry which is preliminary data.</text>
</comment>
<feature type="compositionally biased region" description="Low complexity" evidence="1">
    <location>
        <begin position="27"/>
        <end position="64"/>
    </location>
</feature>
<name>A0ABS7U3X8_9BACT</name>
<evidence type="ECO:0000313" key="2">
    <source>
        <dbReference type="EMBL" id="MBZ5715037.1"/>
    </source>
</evidence>
<dbReference type="Proteomes" id="UP001139031">
    <property type="component" value="Unassembled WGS sequence"/>
</dbReference>
<dbReference type="PROSITE" id="PS51257">
    <property type="entry name" value="PROKAR_LIPOPROTEIN"/>
    <property type="match status" value="1"/>
</dbReference>
<dbReference type="RefSeq" id="WP_224196769.1">
    <property type="nucleotide sequence ID" value="NZ_JAIRAU010000056.1"/>
</dbReference>
<keyword evidence="3" id="KW-1185">Reference proteome</keyword>
<protein>
    <recommendedName>
        <fullName evidence="4">LamG domain-containing protein</fullName>
    </recommendedName>
</protein>
<proteinExistence type="predicted"/>
<feature type="region of interest" description="Disordered" evidence="1">
    <location>
        <begin position="25"/>
        <end position="67"/>
    </location>
</feature>
<dbReference type="EMBL" id="JAIRAU010000056">
    <property type="protein sequence ID" value="MBZ5715037.1"/>
    <property type="molecule type" value="Genomic_DNA"/>
</dbReference>
<reference evidence="2" key="1">
    <citation type="submission" date="2021-08" db="EMBL/GenBank/DDBJ databases">
        <authorList>
            <person name="Stevens D.C."/>
        </authorList>
    </citation>
    <scope>NUCLEOTIDE SEQUENCE</scope>
    <source>
        <strain evidence="2">DSM 53165</strain>
    </source>
</reference>
<evidence type="ECO:0000256" key="1">
    <source>
        <dbReference type="SAM" id="MobiDB-lite"/>
    </source>
</evidence>
<organism evidence="2 3">
    <name type="scientific">Nannocystis pusilla</name>
    <dbReference type="NCBI Taxonomy" id="889268"/>
    <lineage>
        <taxon>Bacteria</taxon>
        <taxon>Pseudomonadati</taxon>
        <taxon>Myxococcota</taxon>
        <taxon>Polyangia</taxon>
        <taxon>Nannocystales</taxon>
        <taxon>Nannocystaceae</taxon>
        <taxon>Nannocystis</taxon>
    </lineage>
</organism>
<evidence type="ECO:0008006" key="4">
    <source>
        <dbReference type="Google" id="ProtNLM"/>
    </source>
</evidence>
<accession>A0ABS7U3X8</accession>
<sequence>MRHVLFNLSLSTLLACGGGLRPGGDGTAATTTDDATAAAASEGTTTTGTGDVPVTTTDAPTATSVPWPTTAATEQATDGPVDAGPCPNDALVLDRPGPLLWATTDGSVYEAAFLQPGQGFNCVRIEFDLQTLANLDEIAAMDPEGCPEFLGIASVFGTQPAGKVFATAFYHPMDRARDACTAGTSRLEVGNHFAYTADTPGPWSPGQVWHIILEARPNLTRITVYSGGQQVGPAVAAELPAIDVAATRDPVVRLGLPGPVEDRFYPWYGTTYANLQVWADVVP</sequence>
<gene>
    <name evidence="2" type="ORF">K7C98_37880</name>
</gene>
<evidence type="ECO:0000313" key="3">
    <source>
        <dbReference type="Proteomes" id="UP001139031"/>
    </source>
</evidence>